<evidence type="ECO:0000313" key="2">
    <source>
        <dbReference type="Proteomes" id="UP001141259"/>
    </source>
</evidence>
<dbReference type="EMBL" id="JANYMP010000009">
    <property type="protein sequence ID" value="MCS7479270.1"/>
    <property type="molecule type" value="Genomic_DNA"/>
</dbReference>
<proteinExistence type="predicted"/>
<dbReference type="RefSeq" id="WP_259624773.1">
    <property type="nucleotide sequence ID" value="NZ_JANYMP010000009.1"/>
</dbReference>
<dbReference type="InterPro" id="IPR011009">
    <property type="entry name" value="Kinase-like_dom_sf"/>
</dbReference>
<keyword evidence="2" id="KW-1185">Reference proteome</keyword>
<gene>
    <name evidence="1" type="ORF">NZH93_20605</name>
</gene>
<dbReference type="Proteomes" id="UP001141259">
    <property type="component" value="Unassembled WGS sequence"/>
</dbReference>
<dbReference type="AlphaFoldDB" id="A0A9X2VMI9"/>
<evidence type="ECO:0008006" key="3">
    <source>
        <dbReference type="Google" id="ProtNLM"/>
    </source>
</evidence>
<reference evidence="1" key="1">
    <citation type="submission" date="2022-08" db="EMBL/GenBank/DDBJ databases">
        <authorList>
            <person name="Tistechok S."/>
            <person name="Samborskyy M."/>
            <person name="Roman I."/>
        </authorList>
    </citation>
    <scope>NUCLEOTIDE SEQUENCE</scope>
    <source>
        <strain evidence="1">DSM 103496</strain>
    </source>
</reference>
<evidence type="ECO:0000313" key="1">
    <source>
        <dbReference type="EMBL" id="MCS7479270.1"/>
    </source>
</evidence>
<sequence>MRATAHRTVSGALDRLDDRALAALLEGATPLGAGVGGTSASLNVEGVRVFVKKVPLTDLELRPENIRSTANLFGLPTFFQYGIGSAGFGAWRELAVHEMTTGWVLGGEHAGFPLMHHWRVLPGSSPTPEEHGDLERTIAFWGGSEGVRARFEALRRSSAHLVLFLEFVPQTVHDWLLDRVADGSVDTAIPLVHRGLRATADFLRSRGVLHFDAHFNNLLTDGERLYFADFGLAISSDFDLSPAEVDFFAAHRDYDRCYTVSHLLGWFDRNLDPLPESAAALSRRYRAVADTIGPFYRQLQGPDRDTRYPTAALERAWELPEDSEPGRVWR</sequence>
<protein>
    <recommendedName>
        <fullName evidence="3">Protein kinase domain-containing protein</fullName>
    </recommendedName>
</protein>
<name>A0A9X2VMI9_9PSEU</name>
<accession>A0A9X2VMI9</accession>
<organism evidence="1 2">
    <name type="scientific">Umezawaea endophytica</name>
    <dbReference type="NCBI Taxonomy" id="1654476"/>
    <lineage>
        <taxon>Bacteria</taxon>
        <taxon>Bacillati</taxon>
        <taxon>Actinomycetota</taxon>
        <taxon>Actinomycetes</taxon>
        <taxon>Pseudonocardiales</taxon>
        <taxon>Pseudonocardiaceae</taxon>
        <taxon>Umezawaea</taxon>
    </lineage>
</organism>
<comment type="caution">
    <text evidence="1">The sequence shown here is derived from an EMBL/GenBank/DDBJ whole genome shotgun (WGS) entry which is preliminary data.</text>
</comment>
<dbReference type="SUPFAM" id="SSF56112">
    <property type="entry name" value="Protein kinase-like (PK-like)"/>
    <property type="match status" value="1"/>
</dbReference>